<dbReference type="RefSeq" id="WP_185131657.1">
    <property type="nucleotide sequence ID" value="NZ_JACJVO010000031.1"/>
</dbReference>
<sequence length="392" mass="39743">MNDKMSSKRRSKLMAASAIALTLTISGGLLSGNSAFAATSGSTSTKQAQAPKAGGQAGHRGGGMTILKGYEDKLAAYLNLDAASLKEKLQTESLAEIAESQGVSSDNLKSQLVSWMQEALAARSGSSSAGSSDSTSNIRKAPDFSTLADKLLDSKGGDILKGGFGGRGKGMALNEDKLASLLGLTADELKQAQQAGETLAQAGADQGISRETLKEKLVAWIEENKPASDSAARSDSATDANRPAFDASAWADKLLDSAIGGRGGEGKIGAGLGVDTEAIATALGLTADELRTALASGETIAEEAGKLGVDVQTVIDALTASLQKNLSDKLSAGKITQGQYDSAVANLTSRAEAVVNGQARDGHAAFGKKASKNGAQGDSSAKNSTADDSSAE</sequence>
<organism evidence="3 4">
    <name type="scientific">Cohnella zeiphila</name>
    <dbReference type="NCBI Taxonomy" id="2761120"/>
    <lineage>
        <taxon>Bacteria</taxon>
        <taxon>Bacillati</taxon>
        <taxon>Bacillota</taxon>
        <taxon>Bacilli</taxon>
        <taxon>Bacillales</taxon>
        <taxon>Paenibacillaceae</taxon>
        <taxon>Cohnella</taxon>
    </lineage>
</organism>
<name>A0A7X0SPY0_9BACL</name>
<evidence type="ECO:0000313" key="4">
    <source>
        <dbReference type="Proteomes" id="UP000564644"/>
    </source>
</evidence>
<proteinExistence type="predicted"/>
<keyword evidence="2" id="KW-0732">Signal</keyword>
<dbReference type="AlphaFoldDB" id="A0A7X0SPY0"/>
<feature type="compositionally biased region" description="Polar residues" evidence="1">
    <location>
        <begin position="373"/>
        <end position="392"/>
    </location>
</feature>
<protein>
    <submittedName>
        <fullName evidence="3">Uncharacterized protein</fullName>
    </submittedName>
</protein>
<dbReference type="EMBL" id="JACJVO010000031">
    <property type="protein sequence ID" value="MBB6734012.1"/>
    <property type="molecule type" value="Genomic_DNA"/>
</dbReference>
<evidence type="ECO:0000256" key="1">
    <source>
        <dbReference type="SAM" id="MobiDB-lite"/>
    </source>
</evidence>
<accession>A0A7X0SPY0</accession>
<dbReference type="PROSITE" id="PS51318">
    <property type="entry name" value="TAT"/>
    <property type="match status" value="1"/>
</dbReference>
<comment type="caution">
    <text evidence="3">The sequence shown here is derived from an EMBL/GenBank/DDBJ whole genome shotgun (WGS) entry which is preliminary data.</text>
</comment>
<evidence type="ECO:0000313" key="3">
    <source>
        <dbReference type="EMBL" id="MBB6734012.1"/>
    </source>
</evidence>
<feature type="region of interest" description="Disordered" evidence="1">
    <location>
        <begin position="362"/>
        <end position="392"/>
    </location>
</feature>
<keyword evidence="4" id="KW-1185">Reference proteome</keyword>
<reference evidence="3 4" key="1">
    <citation type="submission" date="2020-08" db="EMBL/GenBank/DDBJ databases">
        <title>Cohnella phylogeny.</title>
        <authorList>
            <person name="Dunlap C."/>
        </authorList>
    </citation>
    <scope>NUCLEOTIDE SEQUENCE [LARGE SCALE GENOMIC DNA]</scope>
    <source>
        <strain evidence="3 4">CBP 2801</strain>
    </source>
</reference>
<feature type="chain" id="PRO_5030926981" evidence="2">
    <location>
        <begin position="38"/>
        <end position="392"/>
    </location>
</feature>
<dbReference type="InterPro" id="IPR006311">
    <property type="entry name" value="TAT_signal"/>
</dbReference>
<feature type="signal peptide" evidence="2">
    <location>
        <begin position="1"/>
        <end position="37"/>
    </location>
</feature>
<gene>
    <name evidence="3" type="ORF">H7C18_24120</name>
</gene>
<dbReference type="Proteomes" id="UP000564644">
    <property type="component" value="Unassembled WGS sequence"/>
</dbReference>
<evidence type="ECO:0000256" key="2">
    <source>
        <dbReference type="SAM" id="SignalP"/>
    </source>
</evidence>